<keyword evidence="2" id="KW-1185">Reference proteome</keyword>
<protein>
    <submittedName>
        <fullName evidence="1">Sulfotransferase family protein</fullName>
    </submittedName>
</protein>
<name>A0A1H3Y7K3_9GAMM</name>
<dbReference type="SUPFAM" id="SSF52540">
    <property type="entry name" value="P-loop containing nucleoside triphosphate hydrolases"/>
    <property type="match status" value="1"/>
</dbReference>
<accession>A0A1H3Y7K3</accession>
<dbReference type="GO" id="GO:0016740">
    <property type="term" value="F:transferase activity"/>
    <property type="evidence" value="ECO:0007669"/>
    <property type="project" value="UniProtKB-KW"/>
</dbReference>
<dbReference type="STRING" id="1122198.SAMN02745729_101398"/>
<dbReference type="RefSeq" id="WP_175527545.1">
    <property type="nucleotide sequence ID" value="NZ_FNRJ01000001.1"/>
</dbReference>
<evidence type="ECO:0000313" key="1">
    <source>
        <dbReference type="EMBL" id="SEA07636.1"/>
    </source>
</evidence>
<dbReference type="Gene3D" id="3.40.50.300">
    <property type="entry name" value="P-loop containing nucleotide triphosphate hydrolases"/>
    <property type="match status" value="1"/>
</dbReference>
<dbReference type="EMBL" id="FNRJ01000001">
    <property type="protein sequence ID" value="SEA07636.1"/>
    <property type="molecule type" value="Genomic_DNA"/>
</dbReference>
<dbReference type="AlphaFoldDB" id="A0A1H3Y7K3"/>
<dbReference type="Proteomes" id="UP000242469">
    <property type="component" value="Unassembled WGS sequence"/>
</dbReference>
<evidence type="ECO:0000313" key="2">
    <source>
        <dbReference type="Proteomes" id="UP000242469"/>
    </source>
</evidence>
<organism evidence="1 2">
    <name type="scientific">Marinobacterium iners DSM 11526</name>
    <dbReference type="NCBI Taxonomy" id="1122198"/>
    <lineage>
        <taxon>Bacteria</taxon>
        <taxon>Pseudomonadati</taxon>
        <taxon>Pseudomonadota</taxon>
        <taxon>Gammaproteobacteria</taxon>
        <taxon>Oceanospirillales</taxon>
        <taxon>Oceanospirillaceae</taxon>
        <taxon>Marinobacterium</taxon>
    </lineage>
</organism>
<sequence length="239" mass="26731">MSELLLIGGSGGSGTRAVVRFLQQLGCYAGSELNESLDSMPVARLLDIWVDRWLGRKADQVSELVAEFSEAYAQALGDHLVGCNSAICVVKNPRAMLLLDLLYAVRPDIKFLHLVRNGASMAFSSNQRQFELHGHFWPQLAGSREQAVLEFWAATNMAASDIGRQHPGQYAWLQYEAFCTSPLSQVRQVCEQLRLDLDWSRADESLVSASGREQQQHDAMNRLELESVRPALQRYGYPC</sequence>
<dbReference type="Pfam" id="PF13469">
    <property type="entry name" value="Sulfotransfer_3"/>
    <property type="match status" value="1"/>
</dbReference>
<keyword evidence="1" id="KW-0808">Transferase</keyword>
<gene>
    <name evidence="1" type="ORF">SAMN02745729_101398</name>
</gene>
<dbReference type="InterPro" id="IPR027417">
    <property type="entry name" value="P-loop_NTPase"/>
</dbReference>
<reference evidence="2" key="1">
    <citation type="submission" date="2016-10" db="EMBL/GenBank/DDBJ databases">
        <authorList>
            <person name="Varghese N."/>
            <person name="Submissions S."/>
        </authorList>
    </citation>
    <scope>NUCLEOTIDE SEQUENCE [LARGE SCALE GENOMIC DNA]</scope>
    <source>
        <strain evidence="2">DSM 11526</strain>
    </source>
</reference>
<proteinExistence type="predicted"/>